<evidence type="ECO:0000313" key="2">
    <source>
        <dbReference type="EMBL" id="TGL64882.1"/>
    </source>
</evidence>
<proteinExistence type="predicted"/>
<dbReference type="AlphaFoldDB" id="A0A4R9KEI5"/>
<dbReference type="Proteomes" id="UP000297762">
    <property type="component" value="Unassembled WGS sequence"/>
</dbReference>
<keyword evidence="1" id="KW-1133">Transmembrane helix</keyword>
<evidence type="ECO:0000313" key="3">
    <source>
        <dbReference type="Proteomes" id="UP000297762"/>
    </source>
</evidence>
<accession>A0A4R9KEI5</accession>
<name>A0A4R9KEI5_9LEPT</name>
<keyword evidence="3" id="KW-1185">Reference proteome</keyword>
<reference evidence="2" key="1">
    <citation type="journal article" date="2019" name="PLoS Negl. Trop. Dis.">
        <title>Revisiting the worldwide diversity of Leptospira species in the environment.</title>
        <authorList>
            <person name="Vincent A.T."/>
            <person name="Schiettekatte O."/>
            <person name="Bourhy P."/>
            <person name="Veyrier F.J."/>
            <person name="Picardeau M."/>
        </authorList>
    </citation>
    <scope>NUCLEOTIDE SEQUENCE [LARGE SCALE GENOMIC DNA]</scope>
    <source>
        <strain evidence="2">201702455</strain>
    </source>
</reference>
<dbReference type="OrthoDB" id="331328at2"/>
<keyword evidence="1" id="KW-0812">Transmembrane</keyword>
<evidence type="ECO:0000256" key="1">
    <source>
        <dbReference type="SAM" id="Phobius"/>
    </source>
</evidence>
<dbReference type="EMBL" id="RQGF01000006">
    <property type="protein sequence ID" value="TGL64882.1"/>
    <property type="molecule type" value="Genomic_DNA"/>
</dbReference>
<evidence type="ECO:0008006" key="4">
    <source>
        <dbReference type="Google" id="ProtNLM"/>
    </source>
</evidence>
<gene>
    <name evidence="2" type="ORF">EHQ64_01040</name>
</gene>
<organism evidence="2 3">
    <name type="scientific">Leptospira sarikeiensis</name>
    <dbReference type="NCBI Taxonomy" id="2484943"/>
    <lineage>
        <taxon>Bacteria</taxon>
        <taxon>Pseudomonadati</taxon>
        <taxon>Spirochaetota</taxon>
        <taxon>Spirochaetia</taxon>
        <taxon>Leptospirales</taxon>
        <taxon>Leptospiraceae</taxon>
        <taxon>Leptospira</taxon>
    </lineage>
</organism>
<keyword evidence="1" id="KW-0472">Membrane</keyword>
<sequence length="129" mass="14948">MVVPICKFKSKRDRRELMNDYKDPDLDLKMETLLQDPNFAKRIAGNIIQKEENRKKIFPSNRFVLQALAAALLLGISSLIATFYIRSEKESKDSYSNYQNSAEFLASPLETEHIWEGTDLIIETSFTQR</sequence>
<comment type="caution">
    <text evidence="2">The sequence shown here is derived from an EMBL/GenBank/DDBJ whole genome shotgun (WGS) entry which is preliminary data.</text>
</comment>
<feature type="transmembrane region" description="Helical" evidence="1">
    <location>
        <begin position="63"/>
        <end position="85"/>
    </location>
</feature>
<protein>
    <recommendedName>
        <fullName evidence="4">DUF3619 family protein</fullName>
    </recommendedName>
</protein>